<organism evidence="3 4">
    <name type="scientific">Fusibacter tunisiensis</name>
    <dbReference type="NCBI Taxonomy" id="1008308"/>
    <lineage>
        <taxon>Bacteria</taxon>
        <taxon>Bacillati</taxon>
        <taxon>Bacillota</taxon>
        <taxon>Clostridia</taxon>
        <taxon>Eubacteriales</taxon>
        <taxon>Eubacteriales Family XII. Incertae Sedis</taxon>
        <taxon>Fusibacter</taxon>
    </lineage>
</organism>
<evidence type="ECO:0000259" key="2">
    <source>
        <dbReference type="PROSITE" id="PS50887"/>
    </source>
</evidence>
<dbReference type="SUPFAM" id="SSF55785">
    <property type="entry name" value="PYP-like sensor domain (PAS domain)"/>
    <property type="match status" value="1"/>
</dbReference>
<feature type="domain" description="PAS" evidence="1">
    <location>
        <begin position="1"/>
        <end position="43"/>
    </location>
</feature>
<dbReference type="CDD" id="cd01949">
    <property type="entry name" value="GGDEF"/>
    <property type="match status" value="1"/>
</dbReference>
<dbReference type="Gene3D" id="3.30.70.270">
    <property type="match status" value="1"/>
</dbReference>
<dbReference type="InterPro" id="IPR000014">
    <property type="entry name" value="PAS"/>
</dbReference>
<dbReference type="CDD" id="cd00130">
    <property type="entry name" value="PAS"/>
    <property type="match status" value="1"/>
</dbReference>
<reference evidence="3 4" key="1">
    <citation type="submission" date="2021-01" db="EMBL/GenBank/DDBJ databases">
        <title>Genomic Encyclopedia of Type Strains, Phase IV (KMG-IV): sequencing the most valuable type-strain genomes for metagenomic binning, comparative biology and taxonomic classification.</title>
        <authorList>
            <person name="Goeker M."/>
        </authorList>
    </citation>
    <scope>NUCLEOTIDE SEQUENCE [LARGE SCALE GENOMIC DNA]</scope>
    <source>
        <strain evidence="3 4">DSM 24436</strain>
    </source>
</reference>
<dbReference type="InterPro" id="IPR035965">
    <property type="entry name" value="PAS-like_dom_sf"/>
</dbReference>
<dbReference type="InterPro" id="IPR000160">
    <property type="entry name" value="GGDEF_dom"/>
</dbReference>
<evidence type="ECO:0000259" key="1">
    <source>
        <dbReference type="PROSITE" id="PS50112"/>
    </source>
</evidence>
<dbReference type="Gene3D" id="3.30.450.20">
    <property type="entry name" value="PAS domain"/>
    <property type="match status" value="1"/>
</dbReference>
<sequence length="279" mass="31360">MAFKWLMDLYEGAYVLDENRKIVFFNPAAESMTGFKATDAVGRFEHDNLLNIIDENGMQLSILPRYKEDELVYIQHALGHRIPVYMKTLKLESDLESSLIVELFHEAKSKSTSSLAKGTLDRVTGLANKGYVAYLIKHRLAAYKGFGVPLGIFMVDIDNFEAMNQTYGKSFCDRIFKMIGMSYKASLLTADLVGRWHGDAFIVLMDSVSQADMRRMAERLRIIAENSAIRGELFKDVEVTVSIGGTKIRTDDSYESLMDRLAVNLKTAKSKGGNSSHVK</sequence>
<comment type="caution">
    <text evidence="3">The sequence shown here is derived from an EMBL/GenBank/DDBJ whole genome shotgun (WGS) entry which is preliminary data.</text>
</comment>
<dbReference type="Proteomes" id="UP000767854">
    <property type="component" value="Unassembled WGS sequence"/>
</dbReference>
<gene>
    <name evidence="3" type="ORF">JOC49_002113</name>
</gene>
<dbReference type="Pfam" id="PF00990">
    <property type="entry name" value="GGDEF"/>
    <property type="match status" value="1"/>
</dbReference>
<dbReference type="SUPFAM" id="SSF55073">
    <property type="entry name" value="Nucleotide cyclase"/>
    <property type="match status" value="1"/>
</dbReference>
<feature type="domain" description="GGDEF" evidence="2">
    <location>
        <begin position="148"/>
        <end position="279"/>
    </location>
</feature>
<dbReference type="InterPro" id="IPR043128">
    <property type="entry name" value="Rev_trsase/Diguanyl_cyclase"/>
</dbReference>
<keyword evidence="4" id="KW-1185">Reference proteome</keyword>
<dbReference type="RefSeq" id="WP_204664982.1">
    <property type="nucleotide sequence ID" value="NZ_JAFBDT010000021.1"/>
</dbReference>
<dbReference type="PROSITE" id="PS50887">
    <property type="entry name" value="GGDEF"/>
    <property type="match status" value="1"/>
</dbReference>
<dbReference type="Pfam" id="PF00989">
    <property type="entry name" value="PAS"/>
    <property type="match status" value="1"/>
</dbReference>
<dbReference type="PANTHER" id="PTHR45138">
    <property type="entry name" value="REGULATORY COMPONENTS OF SENSORY TRANSDUCTION SYSTEM"/>
    <property type="match status" value="1"/>
</dbReference>
<name>A0ABS2MT19_9FIRM</name>
<protein>
    <submittedName>
        <fullName evidence="3">Diguanylate cyclase (GGDEF)-like protein</fullName>
    </submittedName>
</protein>
<dbReference type="SMART" id="SM00267">
    <property type="entry name" value="GGDEF"/>
    <property type="match status" value="1"/>
</dbReference>
<evidence type="ECO:0000313" key="4">
    <source>
        <dbReference type="Proteomes" id="UP000767854"/>
    </source>
</evidence>
<dbReference type="EMBL" id="JAFBDT010000021">
    <property type="protein sequence ID" value="MBM7562552.1"/>
    <property type="molecule type" value="Genomic_DNA"/>
</dbReference>
<dbReference type="NCBIfam" id="TIGR00254">
    <property type="entry name" value="GGDEF"/>
    <property type="match status" value="1"/>
</dbReference>
<accession>A0ABS2MT19</accession>
<dbReference type="InterPro" id="IPR029787">
    <property type="entry name" value="Nucleotide_cyclase"/>
</dbReference>
<proteinExistence type="predicted"/>
<dbReference type="InterPro" id="IPR050469">
    <property type="entry name" value="Diguanylate_Cyclase"/>
</dbReference>
<dbReference type="PANTHER" id="PTHR45138:SF9">
    <property type="entry name" value="DIGUANYLATE CYCLASE DGCM-RELATED"/>
    <property type="match status" value="1"/>
</dbReference>
<dbReference type="InterPro" id="IPR013767">
    <property type="entry name" value="PAS_fold"/>
</dbReference>
<dbReference type="PROSITE" id="PS50112">
    <property type="entry name" value="PAS"/>
    <property type="match status" value="1"/>
</dbReference>
<evidence type="ECO:0000313" key="3">
    <source>
        <dbReference type="EMBL" id="MBM7562552.1"/>
    </source>
</evidence>